<evidence type="ECO:0000313" key="3">
    <source>
        <dbReference type="Proteomes" id="UP000464754"/>
    </source>
</evidence>
<dbReference type="RefSeq" id="WP_115714742.1">
    <property type="nucleotide sequence ID" value="NZ_AP019695.1"/>
</dbReference>
<dbReference type="EMBL" id="AP019695">
    <property type="protein sequence ID" value="BBK21529.1"/>
    <property type="molecule type" value="Genomic_DNA"/>
</dbReference>
<keyword evidence="3" id="KW-1185">Reference proteome</keyword>
<keyword evidence="1" id="KW-1133">Transmembrane helix</keyword>
<dbReference type="Proteomes" id="UP000464754">
    <property type="component" value="Chromosome"/>
</dbReference>
<reference evidence="3" key="1">
    <citation type="submission" date="2019-05" db="EMBL/GenBank/DDBJ databases">
        <title>Complete genome sequencing of Absiella argi strain JCM 30884.</title>
        <authorList>
            <person name="Sakamoto M."/>
            <person name="Murakami T."/>
            <person name="Mori H."/>
        </authorList>
    </citation>
    <scope>NUCLEOTIDE SEQUENCE [LARGE SCALE GENOMIC DNA]</scope>
    <source>
        <strain evidence="3">JCM 30884</strain>
    </source>
</reference>
<feature type="transmembrane region" description="Helical" evidence="1">
    <location>
        <begin position="21"/>
        <end position="48"/>
    </location>
</feature>
<keyword evidence="1" id="KW-0812">Transmembrane</keyword>
<dbReference type="InterPro" id="IPR005562">
    <property type="entry name" value="SpoVA"/>
</dbReference>
<protein>
    <submittedName>
        <fullName evidence="2">Stage V sporulation protein AC</fullName>
    </submittedName>
</protein>
<evidence type="ECO:0000313" key="2">
    <source>
        <dbReference type="EMBL" id="BBK21529.1"/>
    </source>
</evidence>
<accession>A0A6N4TFK1</accession>
<name>A0A6N4TFK1_9FIRM</name>
<dbReference type="PANTHER" id="PTHR38450">
    <property type="entry name" value="STAGE V SPORULATION PROTEIN AC-RELATED"/>
    <property type="match status" value="1"/>
</dbReference>
<evidence type="ECO:0000256" key="1">
    <source>
        <dbReference type="SAM" id="Phobius"/>
    </source>
</evidence>
<keyword evidence="1" id="KW-0472">Membrane</keyword>
<feature type="transmembrane region" description="Helical" evidence="1">
    <location>
        <begin position="54"/>
        <end position="73"/>
    </location>
</feature>
<dbReference type="PANTHER" id="PTHR38450:SF1">
    <property type="entry name" value="STAGE V SPORULATION PROTEIN AC"/>
    <property type="match status" value="1"/>
</dbReference>
<proteinExistence type="predicted"/>
<feature type="transmembrane region" description="Helical" evidence="1">
    <location>
        <begin position="119"/>
        <end position="143"/>
    </location>
</feature>
<feature type="transmembrane region" description="Helical" evidence="1">
    <location>
        <begin position="80"/>
        <end position="99"/>
    </location>
</feature>
<gene>
    <name evidence="2" type="primary">spoVAC</name>
    <name evidence="2" type="ORF">Aargi30884_04320</name>
</gene>
<dbReference type="Pfam" id="PF03862">
    <property type="entry name" value="SpoVAC_SpoVAEB"/>
    <property type="match status" value="1"/>
</dbReference>
<dbReference type="KEGG" id="aarg:Aargi30884_04320"/>
<dbReference type="AlphaFoldDB" id="A0A6N4TFK1"/>
<organism evidence="2 3">
    <name type="scientific">Amedibacterium intestinale</name>
    <dbReference type="NCBI Taxonomy" id="2583452"/>
    <lineage>
        <taxon>Bacteria</taxon>
        <taxon>Bacillati</taxon>
        <taxon>Bacillota</taxon>
        <taxon>Erysipelotrichia</taxon>
        <taxon>Erysipelotrichales</taxon>
        <taxon>Erysipelotrichaceae</taxon>
        <taxon>Amedibacterium</taxon>
    </lineage>
</organism>
<sequence>MKEKVIRERSKIHKPKQHKIRNALVAFAGGGSLAVAAQLVMQSFVVFLNVKKDMAVSMTIVLIIFVTALLTALGKYDKIAQFFGAGVFIPISGFANSLASCALEGKSEGLIFGIGSNMFKLAGSVLTCGVVSAFVFGMARFLLFGG</sequence>